<evidence type="ECO:0000313" key="2">
    <source>
        <dbReference type="EMBL" id="WDF83030.1"/>
    </source>
</evidence>
<dbReference type="RefSeq" id="WP_274260897.1">
    <property type="nucleotide sequence ID" value="NZ_CP117884.1"/>
</dbReference>
<feature type="transmembrane region" description="Helical" evidence="1">
    <location>
        <begin position="96"/>
        <end position="115"/>
    </location>
</feature>
<reference evidence="2 3" key="1">
    <citation type="submission" date="2023-02" db="EMBL/GenBank/DDBJ databases">
        <title>Genome sequence of Lacticaseibacillus sp. KACC 23028.</title>
        <authorList>
            <person name="Kim S."/>
            <person name="Heo J."/>
            <person name="Kwon S.-W."/>
        </authorList>
    </citation>
    <scope>NUCLEOTIDE SEQUENCE [LARGE SCALE GENOMIC DNA]</scope>
    <source>
        <strain evidence="2 3">KACC 23028</strain>
    </source>
</reference>
<gene>
    <name evidence="2" type="ORF">PQ472_01945</name>
</gene>
<proteinExistence type="predicted"/>
<organism evidence="2 3">
    <name type="scientific">Lacticaseibacillus pabuli</name>
    <dbReference type="NCBI Taxonomy" id="3025672"/>
    <lineage>
        <taxon>Bacteria</taxon>
        <taxon>Bacillati</taxon>
        <taxon>Bacillota</taxon>
        <taxon>Bacilli</taxon>
        <taxon>Lactobacillales</taxon>
        <taxon>Lactobacillaceae</taxon>
        <taxon>Lacticaseibacillus</taxon>
    </lineage>
</organism>
<evidence type="ECO:0000313" key="3">
    <source>
        <dbReference type="Proteomes" id="UP001220377"/>
    </source>
</evidence>
<feature type="transmembrane region" description="Helical" evidence="1">
    <location>
        <begin position="37"/>
        <end position="60"/>
    </location>
</feature>
<keyword evidence="1" id="KW-0812">Transmembrane</keyword>
<keyword evidence="1" id="KW-1133">Transmembrane helix</keyword>
<feature type="transmembrane region" description="Helical" evidence="1">
    <location>
        <begin position="12"/>
        <end position="31"/>
    </location>
</feature>
<evidence type="ECO:0000256" key="1">
    <source>
        <dbReference type="SAM" id="Phobius"/>
    </source>
</evidence>
<sequence>MREQPARRGNGGLITLGVIVALVFSGVAMFLTSPHNLLGYASTLGFGILLTLGLVLLTALDGRARSRTVRFFTDWICGTILLALVHLFLIGIDPQWLFLMAGSAVIALISLIAALTTKYTRVTYDDEPDDGEDNRMRRRRR</sequence>
<protein>
    <submittedName>
        <fullName evidence="2">Uncharacterized protein</fullName>
    </submittedName>
</protein>
<feature type="transmembrane region" description="Helical" evidence="1">
    <location>
        <begin position="72"/>
        <end position="90"/>
    </location>
</feature>
<name>A0ABY7WV50_9LACO</name>
<keyword evidence="3" id="KW-1185">Reference proteome</keyword>
<dbReference type="EMBL" id="CP117884">
    <property type="protein sequence ID" value="WDF83030.1"/>
    <property type="molecule type" value="Genomic_DNA"/>
</dbReference>
<dbReference type="Proteomes" id="UP001220377">
    <property type="component" value="Chromosome"/>
</dbReference>
<accession>A0ABY7WV50</accession>
<keyword evidence="1" id="KW-0472">Membrane</keyword>